<sequence>MTAPRRYRAAALLPAALALGGCSHGSAGPVVAAHPASLVAIPGSTLHQVVLTEDSARRLGVRTEPVRPAPAAADAASGLTAVATTALVYDPQGASWTYTPTGPLAYTRSPVTVDHVSGNVTVLRAGPPAGTPVVTVGVPELLGTEYGVGEE</sequence>
<dbReference type="RefSeq" id="WP_344467827.1">
    <property type="nucleotide sequence ID" value="NZ_BAAANT010000030.1"/>
</dbReference>
<proteinExistence type="predicted"/>
<name>A0ABN3A056_9ACTN</name>
<evidence type="ECO:0000313" key="3">
    <source>
        <dbReference type="Proteomes" id="UP001422759"/>
    </source>
</evidence>
<feature type="signal peptide" evidence="1">
    <location>
        <begin position="1"/>
        <end position="27"/>
    </location>
</feature>
<keyword evidence="3" id="KW-1185">Reference proteome</keyword>
<dbReference type="PROSITE" id="PS51257">
    <property type="entry name" value="PROKAR_LIPOPROTEIN"/>
    <property type="match status" value="1"/>
</dbReference>
<protein>
    <recommendedName>
        <fullName evidence="4">Lipoprotein</fullName>
    </recommendedName>
</protein>
<organism evidence="2 3">
    <name type="scientific">Kitasatospora kazusensis</name>
    <dbReference type="NCBI Taxonomy" id="407974"/>
    <lineage>
        <taxon>Bacteria</taxon>
        <taxon>Bacillati</taxon>
        <taxon>Actinomycetota</taxon>
        <taxon>Actinomycetes</taxon>
        <taxon>Kitasatosporales</taxon>
        <taxon>Streptomycetaceae</taxon>
        <taxon>Kitasatospora</taxon>
    </lineage>
</organism>
<comment type="caution">
    <text evidence="2">The sequence shown here is derived from an EMBL/GenBank/DDBJ whole genome shotgun (WGS) entry which is preliminary data.</text>
</comment>
<dbReference type="EMBL" id="BAAANT010000030">
    <property type="protein sequence ID" value="GAA2151065.1"/>
    <property type="molecule type" value="Genomic_DNA"/>
</dbReference>
<gene>
    <name evidence="2" type="ORF">GCM10009760_46080</name>
</gene>
<evidence type="ECO:0008006" key="4">
    <source>
        <dbReference type="Google" id="ProtNLM"/>
    </source>
</evidence>
<dbReference type="Proteomes" id="UP001422759">
    <property type="component" value="Unassembled WGS sequence"/>
</dbReference>
<reference evidence="2 3" key="1">
    <citation type="journal article" date="2019" name="Int. J. Syst. Evol. Microbiol.">
        <title>The Global Catalogue of Microorganisms (GCM) 10K type strain sequencing project: providing services to taxonomists for standard genome sequencing and annotation.</title>
        <authorList>
            <consortium name="The Broad Institute Genomics Platform"/>
            <consortium name="The Broad Institute Genome Sequencing Center for Infectious Disease"/>
            <person name="Wu L."/>
            <person name="Ma J."/>
        </authorList>
    </citation>
    <scope>NUCLEOTIDE SEQUENCE [LARGE SCALE GENOMIC DNA]</scope>
    <source>
        <strain evidence="2 3">JCM 14560</strain>
    </source>
</reference>
<evidence type="ECO:0000313" key="2">
    <source>
        <dbReference type="EMBL" id="GAA2151065.1"/>
    </source>
</evidence>
<keyword evidence="1" id="KW-0732">Signal</keyword>
<feature type="chain" id="PRO_5045317387" description="Lipoprotein" evidence="1">
    <location>
        <begin position="28"/>
        <end position="151"/>
    </location>
</feature>
<evidence type="ECO:0000256" key="1">
    <source>
        <dbReference type="SAM" id="SignalP"/>
    </source>
</evidence>
<accession>A0ABN3A056</accession>